<evidence type="ECO:0000313" key="4">
    <source>
        <dbReference type="Proteomes" id="UP001153365"/>
    </source>
</evidence>
<sequence length="451" mass="50787">MKAKAQSAVSIFLTAYITCVVFLDAQATKFNSTLSVFHSPSISNQSDLSQSYDSGSPSNDFICQSRNLSPSLWNKLDLNRYLLNYPGGQDISLEQLAIDSKLLNFDCGISKMCYAGQLCSPVVGKNWYILVAAQEWNSYINIMYESIGFAMTMMQGIIPSMIKDLFPDEKDDWAIAKAYLTFASSLAKVHPTEGHTSFTKWWMQLVQGQVGLAAGESNIMDYAVVPDPVNQHDKWSYFIFQLSKNQDRIQGELTKSSEEIVSSGISTESGIYGVLKDGIFLIDHVHPSRFVNFSTKEQLEMKTSIELHLLAAIWTKQKYFIVRGSDPCEYSGPNGAFGGRDELSYCGPDNIMMSIVKVKRKNKLSRKVYNGDMVFEKYNFTTDFLIERAWNCQNQLKKFGFDVWNSSSSIEVVTKCSFNLPVCDLTSPGIRRLRKKKSIVQICRQITGLTL</sequence>
<proteinExistence type="predicted"/>
<comment type="caution">
    <text evidence="3">The sequence shown here is derived from an EMBL/GenBank/DDBJ whole genome shotgun (WGS) entry which is preliminary data.</text>
</comment>
<keyword evidence="4" id="KW-1185">Reference proteome</keyword>
<reference evidence="3" key="1">
    <citation type="submission" date="2022-06" db="EMBL/GenBank/DDBJ databases">
        <authorList>
            <consortium name="SYNGENTA / RWTH Aachen University"/>
        </authorList>
    </citation>
    <scope>NUCLEOTIDE SEQUENCE</scope>
</reference>
<evidence type="ECO:0000259" key="2">
    <source>
        <dbReference type="Pfam" id="PF25278"/>
    </source>
</evidence>
<feature type="domain" description="DUF7872" evidence="2">
    <location>
        <begin position="228"/>
        <end position="449"/>
    </location>
</feature>
<dbReference type="PANTHER" id="PTHR33339">
    <property type="entry name" value="LYSM DOMAIN-CONTAINING PROTEIN"/>
    <property type="match status" value="1"/>
</dbReference>
<dbReference type="Proteomes" id="UP001153365">
    <property type="component" value="Unassembled WGS sequence"/>
</dbReference>
<evidence type="ECO:0000256" key="1">
    <source>
        <dbReference type="SAM" id="SignalP"/>
    </source>
</evidence>
<dbReference type="EMBL" id="CALTRL010005769">
    <property type="protein sequence ID" value="CAH7686049.1"/>
    <property type="molecule type" value="Genomic_DNA"/>
</dbReference>
<dbReference type="Pfam" id="PF25278">
    <property type="entry name" value="DUF7872"/>
    <property type="match status" value="1"/>
</dbReference>
<organism evidence="3 4">
    <name type="scientific">Phakopsora pachyrhizi</name>
    <name type="common">Asian soybean rust disease fungus</name>
    <dbReference type="NCBI Taxonomy" id="170000"/>
    <lineage>
        <taxon>Eukaryota</taxon>
        <taxon>Fungi</taxon>
        <taxon>Dikarya</taxon>
        <taxon>Basidiomycota</taxon>
        <taxon>Pucciniomycotina</taxon>
        <taxon>Pucciniomycetes</taxon>
        <taxon>Pucciniales</taxon>
        <taxon>Phakopsoraceae</taxon>
        <taxon>Phakopsora</taxon>
    </lineage>
</organism>
<dbReference type="PANTHER" id="PTHR33339:SF1">
    <property type="entry name" value="LYSM DOMAIN-CONTAINING PROTEIN"/>
    <property type="match status" value="1"/>
</dbReference>
<evidence type="ECO:0000313" key="3">
    <source>
        <dbReference type="EMBL" id="CAH7686049.1"/>
    </source>
</evidence>
<dbReference type="AlphaFoldDB" id="A0AAV0BHM2"/>
<keyword evidence="1" id="KW-0732">Signal</keyword>
<gene>
    <name evidence="3" type="ORF">PPACK8108_LOCUS20649</name>
</gene>
<feature type="chain" id="PRO_5043359088" description="DUF7872 domain-containing protein" evidence="1">
    <location>
        <begin position="28"/>
        <end position="451"/>
    </location>
</feature>
<accession>A0AAV0BHM2</accession>
<feature type="signal peptide" evidence="1">
    <location>
        <begin position="1"/>
        <end position="27"/>
    </location>
</feature>
<dbReference type="InterPro" id="IPR057194">
    <property type="entry name" value="DUF7872"/>
</dbReference>
<name>A0AAV0BHM2_PHAPC</name>
<protein>
    <recommendedName>
        <fullName evidence="2">DUF7872 domain-containing protein</fullName>
    </recommendedName>
</protein>